<dbReference type="AlphaFoldDB" id="A0A8X6KWT2"/>
<accession>A0A8X6KWT2</accession>
<protein>
    <submittedName>
        <fullName evidence="1">Uncharacterized protein</fullName>
    </submittedName>
</protein>
<reference evidence="1" key="1">
    <citation type="submission" date="2020-07" db="EMBL/GenBank/DDBJ databases">
        <title>Multicomponent nature underlies the extraordinary mechanical properties of spider dragline silk.</title>
        <authorList>
            <person name="Kono N."/>
            <person name="Nakamura H."/>
            <person name="Mori M."/>
            <person name="Yoshida Y."/>
            <person name="Ohtoshi R."/>
            <person name="Malay A.D."/>
            <person name="Moran D.A.P."/>
            <person name="Tomita M."/>
            <person name="Numata K."/>
            <person name="Arakawa K."/>
        </authorList>
    </citation>
    <scope>NUCLEOTIDE SEQUENCE</scope>
</reference>
<keyword evidence="2" id="KW-1185">Reference proteome</keyword>
<evidence type="ECO:0000313" key="2">
    <source>
        <dbReference type="Proteomes" id="UP000887116"/>
    </source>
</evidence>
<organism evidence="1 2">
    <name type="scientific">Trichonephila clavata</name>
    <name type="common">Joro spider</name>
    <name type="synonym">Nephila clavata</name>
    <dbReference type="NCBI Taxonomy" id="2740835"/>
    <lineage>
        <taxon>Eukaryota</taxon>
        <taxon>Metazoa</taxon>
        <taxon>Ecdysozoa</taxon>
        <taxon>Arthropoda</taxon>
        <taxon>Chelicerata</taxon>
        <taxon>Arachnida</taxon>
        <taxon>Araneae</taxon>
        <taxon>Araneomorphae</taxon>
        <taxon>Entelegynae</taxon>
        <taxon>Araneoidea</taxon>
        <taxon>Nephilidae</taxon>
        <taxon>Trichonephila</taxon>
    </lineage>
</organism>
<comment type="caution">
    <text evidence="1">The sequence shown here is derived from an EMBL/GenBank/DDBJ whole genome shotgun (WGS) entry which is preliminary data.</text>
</comment>
<name>A0A8X6KWT2_TRICU</name>
<sequence>MIVRDLLPLLVHTYNTTLPLLSDHQHELTHVLYHKTETSDHQHESSHVLYHKIETGDYPPVDLRPNGYDQEKQEMCTIVPYVRKVHIVPIYSPICFEEKEE</sequence>
<evidence type="ECO:0000313" key="1">
    <source>
        <dbReference type="EMBL" id="GFQ89435.1"/>
    </source>
</evidence>
<proteinExistence type="predicted"/>
<dbReference type="EMBL" id="BMAO01003676">
    <property type="protein sequence ID" value="GFQ89435.1"/>
    <property type="molecule type" value="Genomic_DNA"/>
</dbReference>
<dbReference type="Proteomes" id="UP000887116">
    <property type="component" value="Unassembled WGS sequence"/>
</dbReference>
<gene>
    <name evidence="1" type="ORF">TNCT_173911</name>
</gene>